<evidence type="ECO:0000259" key="6">
    <source>
        <dbReference type="Pfam" id="PF13193"/>
    </source>
</evidence>
<dbReference type="Gene3D" id="3.40.50.12780">
    <property type="entry name" value="N-terminal domain of ligase-like"/>
    <property type="match status" value="1"/>
</dbReference>
<feature type="domain" description="AMP-dependent synthetase/ligase" evidence="5">
    <location>
        <begin position="18"/>
        <end position="294"/>
    </location>
</feature>
<dbReference type="InterPro" id="IPR020845">
    <property type="entry name" value="AMP-binding_CS"/>
</dbReference>
<dbReference type="Pfam" id="PF00501">
    <property type="entry name" value="AMP-binding"/>
    <property type="match status" value="1"/>
</dbReference>
<evidence type="ECO:0000256" key="3">
    <source>
        <dbReference type="ARBA" id="ARBA00022598"/>
    </source>
</evidence>
<dbReference type="AlphaFoldDB" id="A0A8R1DTZ5"/>
<evidence type="ECO:0000256" key="2">
    <source>
        <dbReference type="ARBA" id="ARBA00006432"/>
    </source>
</evidence>
<dbReference type="InterPro" id="IPR042099">
    <property type="entry name" value="ANL_N_sf"/>
</dbReference>
<dbReference type="InterPro" id="IPR000873">
    <property type="entry name" value="AMP-dep_synth/lig_dom"/>
</dbReference>
<dbReference type="Gene3D" id="3.30.300.30">
    <property type="match status" value="1"/>
</dbReference>
<evidence type="ECO:0000256" key="1">
    <source>
        <dbReference type="ARBA" id="ARBA00004275"/>
    </source>
</evidence>
<dbReference type="InterPro" id="IPR025110">
    <property type="entry name" value="AMP-bd_C"/>
</dbReference>
<dbReference type="Proteomes" id="UP000005237">
    <property type="component" value="Unassembled WGS sequence"/>
</dbReference>
<feature type="domain" description="AMP-binding enzyme C-terminal" evidence="6">
    <location>
        <begin position="347"/>
        <end position="417"/>
    </location>
</feature>
<accession>A0A8R1DTZ5</accession>
<keyword evidence="4" id="KW-0576">Peroxisome</keyword>
<name>A0A8R1DTZ5_CAEJA</name>
<organism evidence="7 8">
    <name type="scientific">Caenorhabditis japonica</name>
    <dbReference type="NCBI Taxonomy" id="281687"/>
    <lineage>
        <taxon>Eukaryota</taxon>
        <taxon>Metazoa</taxon>
        <taxon>Ecdysozoa</taxon>
        <taxon>Nematoda</taxon>
        <taxon>Chromadorea</taxon>
        <taxon>Rhabditida</taxon>
        <taxon>Rhabditina</taxon>
        <taxon>Rhabditomorpha</taxon>
        <taxon>Rhabditoidea</taxon>
        <taxon>Rhabditidae</taxon>
        <taxon>Peloderinae</taxon>
        <taxon>Caenorhabditis</taxon>
    </lineage>
</organism>
<keyword evidence="3" id="KW-0436">Ligase</keyword>
<dbReference type="InterPro" id="IPR045851">
    <property type="entry name" value="AMP-bd_C_sf"/>
</dbReference>
<protein>
    <submittedName>
        <fullName evidence="7">Uncharacterized protein</fullName>
    </submittedName>
</protein>
<dbReference type="GO" id="GO:0016405">
    <property type="term" value="F:CoA-ligase activity"/>
    <property type="evidence" value="ECO:0007669"/>
    <property type="project" value="TreeGrafter"/>
</dbReference>
<proteinExistence type="inferred from homology"/>
<evidence type="ECO:0000313" key="8">
    <source>
        <dbReference type="Proteomes" id="UP000005237"/>
    </source>
</evidence>
<dbReference type="PROSITE" id="PS00455">
    <property type="entry name" value="AMP_BINDING"/>
    <property type="match status" value="1"/>
</dbReference>
<dbReference type="SUPFAM" id="SSF56801">
    <property type="entry name" value="Acetyl-CoA synthetase-like"/>
    <property type="match status" value="1"/>
</dbReference>
<dbReference type="Pfam" id="PF13193">
    <property type="entry name" value="AMP-binding_C"/>
    <property type="match status" value="1"/>
</dbReference>
<keyword evidence="8" id="KW-1185">Reference proteome</keyword>
<reference evidence="8" key="1">
    <citation type="submission" date="2010-08" db="EMBL/GenBank/DDBJ databases">
        <authorList>
            <consortium name="Caenorhabditis japonica Sequencing Consortium"/>
            <person name="Wilson R.K."/>
        </authorList>
    </citation>
    <scope>NUCLEOTIDE SEQUENCE [LARGE SCALE GENOMIC DNA]</scope>
    <source>
        <strain evidence="8">DF5081</strain>
    </source>
</reference>
<comment type="similarity">
    <text evidence="2">Belongs to the ATP-dependent AMP-binding enzyme family.</text>
</comment>
<reference evidence="7" key="2">
    <citation type="submission" date="2022-06" db="UniProtKB">
        <authorList>
            <consortium name="EnsemblMetazoa"/>
        </authorList>
    </citation>
    <scope>IDENTIFICATION</scope>
    <source>
        <strain evidence="7">DF5081</strain>
    </source>
</reference>
<evidence type="ECO:0000313" key="7">
    <source>
        <dbReference type="EnsemblMetazoa" id="CJA12152.1"/>
    </source>
</evidence>
<comment type="subcellular location">
    <subcellularLocation>
        <location evidence="1">Peroxisome</location>
    </subcellularLocation>
</comment>
<evidence type="ECO:0000259" key="5">
    <source>
        <dbReference type="Pfam" id="PF00501"/>
    </source>
</evidence>
<dbReference type="GO" id="GO:0005777">
    <property type="term" value="C:peroxisome"/>
    <property type="evidence" value="ECO:0007669"/>
    <property type="project" value="UniProtKB-SubCell"/>
</dbReference>
<sequence>MERACLPTCFSSSTNPLRVALFCTNSPEIISIIVAAQLVGITVIPLNPSYKKYEISEYLLKSNATHVIISDDVEPEKFNDIPNVTTISELLNQESGLFEATDDPEQAGVIVFFSSGTTGPPKLFEYTQQQLTAQIDQIRAVQEDPTQFSPAQNDVCYGVLPFFHAGGLVTVLSMLFSGVTLIINERWSEQEFLAVCQNYRVSVLFLVPPVLHFLAVHPLVSSFDLTALRTIFVGAAASLPEDFGLVARRFPGLENLIQLYGTTECGVLLCSTGRGIATGKSVGKPYPLAEIKIEPKSNEILVKSATAVEEVWMETGDLGSFISDELVIQGRSKEMIKVRGWQVNPTELEEVIRSVGSSVQDCAVFQHPESGQLIAKVIGEPASREQVFQVVKDNLASYKHLDNVIFVTELPRNPSGKLVRHLL</sequence>
<evidence type="ECO:0000256" key="4">
    <source>
        <dbReference type="ARBA" id="ARBA00023140"/>
    </source>
</evidence>
<dbReference type="PANTHER" id="PTHR24096">
    <property type="entry name" value="LONG-CHAIN-FATTY-ACID--COA LIGASE"/>
    <property type="match status" value="1"/>
</dbReference>
<dbReference type="PANTHER" id="PTHR24096:SF149">
    <property type="entry name" value="AMP-BINDING DOMAIN-CONTAINING PROTEIN-RELATED"/>
    <property type="match status" value="1"/>
</dbReference>
<dbReference type="EnsemblMetazoa" id="CJA12152.1">
    <property type="protein sequence ID" value="CJA12152.1"/>
    <property type="gene ID" value="WBGene00131356"/>
</dbReference>